<keyword evidence="1" id="KW-0472">Membrane</keyword>
<feature type="transmembrane region" description="Helical" evidence="1">
    <location>
        <begin position="423"/>
        <end position="440"/>
    </location>
</feature>
<feature type="transmembrane region" description="Helical" evidence="1">
    <location>
        <begin position="287"/>
        <end position="306"/>
    </location>
</feature>
<dbReference type="EMBL" id="AGYR01000029">
    <property type="protein sequence ID" value="ENZ13769.1"/>
    <property type="molecule type" value="Genomic_DNA"/>
</dbReference>
<feature type="transmembrane region" description="Helical" evidence="1">
    <location>
        <begin position="597"/>
        <end position="620"/>
    </location>
</feature>
<dbReference type="PATRIC" id="fig|999408.3.peg.2885"/>
<feature type="transmembrane region" description="Helical" evidence="1">
    <location>
        <begin position="318"/>
        <end position="336"/>
    </location>
</feature>
<name>A0A0E2HAM8_9FIRM</name>
<evidence type="ECO:0000313" key="3">
    <source>
        <dbReference type="Proteomes" id="UP000013085"/>
    </source>
</evidence>
<sequence length="779" mass="85083">METGKNDTILAIIAGAAGMAVLAVTVFGVLLREPLGPVLQNTRTLLMMAEVVLVFLWNLFCLAAGRGGKSGQGAGMRFRALGLAAGVILFTWCHRIFLPLAVSGIYMAVLVLAGRQLLRLFLKESRLSAPIPFWQRTSMSLVLGSALWIVLVCLVSLTGHGGLMLWRGLAAVMALAAVVLEILWGHGNNQVSPGAWLNGVKESADGGGRRGKAQAALIAFIITMVLIQAGRMNIELDYDSLHYGLRSAYVLDNGKGIYENLGMINLVYTYSKGLEVLVLPLSGTPTYGFVLAFSLWCTMGILLLAANIVGRYCGREKGIWAAAVLAAIPGIMNMAATAKSDNITLLHQLIIYDFICFALCEGRQGKWCGPAGNTPWLLMAVGTYLLTLVYKPTALVFSTALGAVALLCLILTRRLSLGCRGGWRILLIPGAAVAGLWYRTWLLTGVPMTSIFAGFFEKAGCRVKYPYNFNHVIGDPSALTAGEKCSRLWSRVRGILLAPVSEDTAHVIIAWGTGIVTVFLIIWLAVSWKAARRGPQHFLNLFDRILIPVLALGSLVSIYTLYQVDGNYFILFYSVLVISALRMGCRQDWGPAVRRSVSLVLVLFFAVNTAVTCATGWAGVPGFTPVSLRHMGYYDHRREMLDRRAQEGSLALSCMFTPRSRVLAFGRHPEVLDLPCSVQSYYDVTGSGGNVYLVKRLAYFEEFLRYAGTEYFFVEAGYLAGQDRALQIIEDMIAEGSLSDIHYEWGNMTARVTLDGGPPDDPGQALEEFRENYSKTKLN</sequence>
<feature type="transmembrane region" description="Helical" evidence="1">
    <location>
        <begin position="568"/>
        <end position="585"/>
    </location>
</feature>
<feature type="transmembrane region" description="Helical" evidence="1">
    <location>
        <begin position="43"/>
        <end position="64"/>
    </location>
</feature>
<accession>A0A0E2HAM8</accession>
<evidence type="ECO:0000313" key="2">
    <source>
        <dbReference type="EMBL" id="ENZ13769.1"/>
    </source>
</evidence>
<dbReference type="AlphaFoldDB" id="A0A0E2HAM8"/>
<proteinExistence type="predicted"/>
<evidence type="ECO:0000256" key="1">
    <source>
        <dbReference type="SAM" id="Phobius"/>
    </source>
</evidence>
<feature type="transmembrane region" description="Helical" evidence="1">
    <location>
        <begin position="98"/>
        <end position="118"/>
    </location>
</feature>
<feature type="transmembrane region" description="Helical" evidence="1">
    <location>
        <begin position="164"/>
        <end position="184"/>
    </location>
</feature>
<gene>
    <name evidence="2" type="ORF">HMPREF1090_02664</name>
</gene>
<feature type="transmembrane region" description="Helical" evidence="1">
    <location>
        <begin position="139"/>
        <end position="158"/>
    </location>
</feature>
<reference evidence="2 3" key="1">
    <citation type="submission" date="2013-01" db="EMBL/GenBank/DDBJ databases">
        <title>The Genome Sequence of Clostridium clostridioforme 90A8.</title>
        <authorList>
            <consortium name="The Broad Institute Genome Sequencing Platform"/>
            <person name="Earl A."/>
            <person name="Ward D."/>
            <person name="Feldgarden M."/>
            <person name="Gevers D."/>
            <person name="Courvalin P."/>
            <person name="Lambert T."/>
            <person name="Walker B."/>
            <person name="Young S.K."/>
            <person name="Zeng Q."/>
            <person name="Gargeya S."/>
            <person name="Fitzgerald M."/>
            <person name="Haas B."/>
            <person name="Abouelleil A."/>
            <person name="Alvarado L."/>
            <person name="Arachchi H.M."/>
            <person name="Berlin A.M."/>
            <person name="Chapman S.B."/>
            <person name="Dewar J."/>
            <person name="Goldberg J."/>
            <person name="Griggs A."/>
            <person name="Gujja S."/>
            <person name="Hansen M."/>
            <person name="Howarth C."/>
            <person name="Imamovic A."/>
            <person name="Larimer J."/>
            <person name="McCowan C."/>
            <person name="Murphy C."/>
            <person name="Neiman D."/>
            <person name="Pearson M."/>
            <person name="Priest M."/>
            <person name="Roberts A."/>
            <person name="Saif S."/>
            <person name="Shea T."/>
            <person name="Sisk P."/>
            <person name="Sykes S."/>
            <person name="Wortman J."/>
            <person name="Nusbaum C."/>
            <person name="Birren B."/>
        </authorList>
    </citation>
    <scope>NUCLEOTIDE SEQUENCE [LARGE SCALE GENOMIC DNA]</scope>
    <source>
        <strain evidence="2 3">90A8</strain>
    </source>
</reference>
<evidence type="ECO:0008006" key="4">
    <source>
        <dbReference type="Google" id="ProtNLM"/>
    </source>
</evidence>
<organism evidence="2 3">
    <name type="scientific">[Clostridium] clostridioforme 90A8</name>
    <dbReference type="NCBI Taxonomy" id="999408"/>
    <lineage>
        <taxon>Bacteria</taxon>
        <taxon>Bacillati</taxon>
        <taxon>Bacillota</taxon>
        <taxon>Clostridia</taxon>
        <taxon>Lachnospirales</taxon>
        <taxon>Lachnospiraceae</taxon>
        <taxon>Enterocloster</taxon>
    </lineage>
</organism>
<feature type="transmembrane region" description="Helical" evidence="1">
    <location>
        <begin position="9"/>
        <end position="31"/>
    </location>
</feature>
<protein>
    <recommendedName>
        <fullName evidence="4">Glycosyltransferase RgtA/B/C/D-like domain-containing protein</fullName>
    </recommendedName>
</protein>
<dbReference type="RefSeq" id="WP_002595927.1">
    <property type="nucleotide sequence ID" value="NZ_KB851021.1"/>
</dbReference>
<feature type="transmembrane region" description="Helical" evidence="1">
    <location>
        <begin position="76"/>
        <end position="92"/>
    </location>
</feature>
<feature type="transmembrane region" description="Helical" evidence="1">
    <location>
        <begin position="538"/>
        <end position="562"/>
    </location>
</feature>
<feature type="transmembrane region" description="Helical" evidence="1">
    <location>
        <begin position="505"/>
        <end position="526"/>
    </location>
</feature>
<feature type="transmembrane region" description="Helical" evidence="1">
    <location>
        <begin position="393"/>
        <end position="411"/>
    </location>
</feature>
<feature type="transmembrane region" description="Helical" evidence="1">
    <location>
        <begin position="215"/>
        <end position="234"/>
    </location>
</feature>
<keyword evidence="1" id="KW-0812">Transmembrane</keyword>
<dbReference type="Proteomes" id="UP000013085">
    <property type="component" value="Unassembled WGS sequence"/>
</dbReference>
<dbReference type="HOGENOM" id="CLU_018810_0_0_9"/>
<keyword evidence="1" id="KW-1133">Transmembrane helix</keyword>
<comment type="caution">
    <text evidence="2">The sequence shown here is derived from an EMBL/GenBank/DDBJ whole genome shotgun (WGS) entry which is preliminary data.</text>
</comment>